<evidence type="ECO:0000313" key="2">
    <source>
        <dbReference type="EMBL" id="SFR34284.1"/>
    </source>
</evidence>
<dbReference type="Proteomes" id="UP000199534">
    <property type="component" value="Unassembled WGS sequence"/>
</dbReference>
<evidence type="ECO:0000256" key="1">
    <source>
        <dbReference type="SAM" id="SignalP"/>
    </source>
</evidence>
<keyword evidence="1" id="KW-0732">Signal</keyword>
<dbReference type="EMBL" id="FOYQ01000001">
    <property type="protein sequence ID" value="SFR34284.1"/>
    <property type="molecule type" value="Genomic_DNA"/>
</dbReference>
<dbReference type="STRING" id="400055.SAMN04490243_0808"/>
<accession>A0A1I6FWI7</accession>
<sequence>MGFFRNFSIAFWLLFLIVSCSDDSGDTPEPQPETDQRQANLVIDGSPWTFDQYVLLNVLERNGSALTDQEIADLGAAAYGEVVLTFNANGSGTETGFDPIPSNFFWDLDSSGNVIFLDNAGNALEPPLGSFQVNLSQQRVSFTAERTEEDPQTTMEIRYSGRADFTGEF</sequence>
<protein>
    <recommendedName>
        <fullName evidence="4">DUF5004 domain-containing protein</fullName>
    </recommendedName>
</protein>
<name>A0A1I6FWI7_9FLAO</name>
<proteinExistence type="predicted"/>
<feature type="signal peptide" evidence="1">
    <location>
        <begin position="1"/>
        <end position="24"/>
    </location>
</feature>
<dbReference type="RefSeq" id="WP_092980870.1">
    <property type="nucleotide sequence ID" value="NZ_FOYQ01000001.1"/>
</dbReference>
<evidence type="ECO:0000313" key="3">
    <source>
        <dbReference type="Proteomes" id="UP000199534"/>
    </source>
</evidence>
<organism evidence="2 3">
    <name type="scientific">Robiginitalea myxolifaciens</name>
    <dbReference type="NCBI Taxonomy" id="400055"/>
    <lineage>
        <taxon>Bacteria</taxon>
        <taxon>Pseudomonadati</taxon>
        <taxon>Bacteroidota</taxon>
        <taxon>Flavobacteriia</taxon>
        <taxon>Flavobacteriales</taxon>
        <taxon>Flavobacteriaceae</taxon>
        <taxon>Robiginitalea</taxon>
    </lineage>
</organism>
<keyword evidence="3" id="KW-1185">Reference proteome</keyword>
<dbReference type="PROSITE" id="PS51257">
    <property type="entry name" value="PROKAR_LIPOPROTEIN"/>
    <property type="match status" value="1"/>
</dbReference>
<evidence type="ECO:0008006" key="4">
    <source>
        <dbReference type="Google" id="ProtNLM"/>
    </source>
</evidence>
<dbReference type="AlphaFoldDB" id="A0A1I6FWI7"/>
<gene>
    <name evidence="2" type="ORF">SAMN04490243_0808</name>
</gene>
<reference evidence="2 3" key="1">
    <citation type="submission" date="2016-10" db="EMBL/GenBank/DDBJ databases">
        <authorList>
            <person name="de Groot N.N."/>
        </authorList>
    </citation>
    <scope>NUCLEOTIDE SEQUENCE [LARGE SCALE GENOMIC DNA]</scope>
    <source>
        <strain evidence="2 3">DSM 21019</strain>
    </source>
</reference>
<feature type="chain" id="PRO_5011728316" description="DUF5004 domain-containing protein" evidence="1">
    <location>
        <begin position="25"/>
        <end position="169"/>
    </location>
</feature>